<dbReference type="PANTHER" id="PTHR43335:SF4">
    <property type="entry name" value="ABC TRANSPORTER, ATP-BINDING PROTEIN"/>
    <property type="match status" value="1"/>
</dbReference>
<dbReference type="PROSITE" id="PS50893">
    <property type="entry name" value="ABC_TRANSPORTER_2"/>
    <property type="match status" value="1"/>
</dbReference>
<dbReference type="GO" id="GO:0005524">
    <property type="term" value="F:ATP binding"/>
    <property type="evidence" value="ECO:0007669"/>
    <property type="project" value="UniProtKB-KW"/>
</dbReference>
<dbReference type="GO" id="GO:0016887">
    <property type="term" value="F:ATP hydrolysis activity"/>
    <property type="evidence" value="ECO:0007669"/>
    <property type="project" value="InterPro"/>
</dbReference>
<proteinExistence type="inferred from homology"/>
<dbReference type="Proteomes" id="UP000305546">
    <property type="component" value="Unassembled WGS sequence"/>
</dbReference>
<evidence type="ECO:0000256" key="2">
    <source>
        <dbReference type="ARBA" id="ARBA00022448"/>
    </source>
</evidence>
<sequence>MNAIETTGLTKRYGEIVAVENLNLTVPAGEIYGFLGPNGAGKTTTLRMLLGLTRPSAGSLRLFGRSPGSGYLDRVGALIEGPAFYPYLSGRANLRVLAGHAGVPRARVDEVLEIVELTDRAKDAYRTYSLGMKQRLGLAAALLKQPRLLLLDEPTNGLDPAGIADIRILLRNLTADGVTVLLSSHLLAEVSQICDRFGVLSHGILVAETTIADFRAGGVLHVAAEPEAEAKARLIELVGEKAVHANESGFDLDVEPGAASRINTGLVTAGVAVSELRWRESDLEQNFLELTGDDHVR</sequence>
<accession>A0A5C4LVF6</accession>
<dbReference type="InterPro" id="IPR017871">
    <property type="entry name" value="ABC_transporter-like_CS"/>
</dbReference>
<dbReference type="PANTHER" id="PTHR43335">
    <property type="entry name" value="ABC TRANSPORTER, ATP-BINDING PROTEIN"/>
    <property type="match status" value="1"/>
</dbReference>
<comment type="similarity">
    <text evidence="1">Belongs to the ABC transporter superfamily.</text>
</comment>
<evidence type="ECO:0000259" key="5">
    <source>
        <dbReference type="PROSITE" id="PS50893"/>
    </source>
</evidence>
<dbReference type="SUPFAM" id="SSF52540">
    <property type="entry name" value="P-loop containing nucleoside triphosphate hydrolases"/>
    <property type="match status" value="1"/>
</dbReference>
<name>A0A5C4LVF6_9PSEU</name>
<dbReference type="OrthoDB" id="9804819at2"/>
<evidence type="ECO:0000313" key="7">
    <source>
        <dbReference type="Proteomes" id="UP000305546"/>
    </source>
</evidence>
<keyword evidence="3" id="KW-0547">Nucleotide-binding</keyword>
<dbReference type="InterPro" id="IPR003439">
    <property type="entry name" value="ABC_transporter-like_ATP-bd"/>
</dbReference>
<keyword evidence="4 6" id="KW-0067">ATP-binding</keyword>
<evidence type="ECO:0000256" key="4">
    <source>
        <dbReference type="ARBA" id="ARBA00022840"/>
    </source>
</evidence>
<keyword evidence="7" id="KW-1185">Reference proteome</keyword>
<dbReference type="EMBL" id="VDFW01000046">
    <property type="protein sequence ID" value="TNC20052.1"/>
    <property type="molecule type" value="Genomic_DNA"/>
</dbReference>
<gene>
    <name evidence="6" type="ORF">FG385_31470</name>
</gene>
<dbReference type="Gene3D" id="3.40.50.300">
    <property type="entry name" value="P-loop containing nucleotide triphosphate hydrolases"/>
    <property type="match status" value="1"/>
</dbReference>
<evidence type="ECO:0000313" key="6">
    <source>
        <dbReference type="EMBL" id="TNC20052.1"/>
    </source>
</evidence>
<dbReference type="PROSITE" id="PS00211">
    <property type="entry name" value="ABC_TRANSPORTER_1"/>
    <property type="match status" value="1"/>
</dbReference>
<reference evidence="6 7" key="1">
    <citation type="submission" date="2019-06" db="EMBL/GenBank/DDBJ databases">
        <title>Amycolatopsis alkalitolerans sp. nov., isolated from Gastrodia elata Blume.</title>
        <authorList>
            <person name="Narsing Rao M.P."/>
            <person name="Li W.J."/>
        </authorList>
    </citation>
    <scope>NUCLEOTIDE SEQUENCE [LARGE SCALE GENOMIC DNA]</scope>
    <source>
        <strain evidence="6 7">SYSUP0005</strain>
    </source>
</reference>
<feature type="domain" description="ABC transporter" evidence="5">
    <location>
        <begin position="4"/>
        <end position="227"/>
    </location>
</feature>
<dbReference type="AlphaFoldDB" id="A0A5C4LVF6"/>
<protein>
    <submittedName>
        <fullName evidence="6">ATP-binding cassette domain-containing protein</fullName>
    </submittedName>
</protein>
<dbReference type="InterPro" id="IPR003593">
    <property type="entry name" value="AAA+_ATPase"/>
</dbReference>
<dbReference type="Pfam" id="PF00005">
    <property type="entry name" value="ABC_tran"/>
    <property type="match status" value="1"/>
</dbReference>
<evidence type="ECO:0000256" key="3">
    <source>
        <dbReference type="ARBA" id="ARBA00022741"/>
    </source>
</evidence>
<dbReference type="SMART" id="SM00382">
    <property type="entry name" value="AAA"/>
    <property type="match status" value="1"/>
</dbReference>
<dbReference type="RefSeq" id="WP_139100448.1">
    <property type="nucleotide sequence ID" value="NZ_VDFW01000046.1"/>
</dbReference>
<keyword evidence="2" id="KW-0813">Transport</keyword>
<comment type="caution">
    <text evidence="6">The sequence shown here is derived from an EMBL/GenBank/DDBJ whole genome shotgun (WGS) entry which is preliminary data.</text>
</comment>
<organism evidence="6 7">
    <name type="scientific">Amycolatopsis alkalitolerans</name>
    <dbReference type="NCBI Taxonomy" id="2547244"/>
    <lineage>
        <taxon>Bacteria</taxon>
        <taxon>Bacillati</taxon>
        <taxon>Actinomycetota</taxon>
        <taxon>Actinomycetes</taxon>
        <taxon>Pseudonocardiales</taxon>
        <taxon>Pseudonocardiaceae</taxon>
        <taxon>Amycolatopsis</taxon>
    </lineage>
</organism>
<evidence type="ECO:0000256" key="1">
    <source>
        <dbReference type="ARBA" id="ARBA00005417"/>
    </source>
</evidence>
<dbReference type="InterPro" id="IPR027417">
    <property type="entry name" value="P-loop_NTPase"/>
</dbReference>